<feature type="transmembrane region" description="Helical" evidence="6">
    <location>
        <begin position="108"/>
        <end position="127"/>
    </location>
</feature>
<dbReference type="OrthoDB" id="9810662at2"/>
<dbReference type="PANTHER" id="PTHR35007">
    <property type="entry name" value="INTEGRAL MEMBRANE PROTEIN-RELATED"/>
    <property type="match status" value="1"/>
</dbReference>
<keyword evidence="3 6" id="KW-0812">Transmembrane</keyword>
<dbReference type="EMBL" id="RHFN01000002">
    <property type="protein sequence ID" value="ROU17655.1"/>
    <property type="molecule type" value="Genomic_DNA"/>
</dbReference>
<evidence type="ECO:0000259" key="7">
    <source>
        <dbReference type="Pfam" id="PF00482"/>
    </source>
</evidence>
<dbReference type="Pfam" id="PF00482">
    <property type="entry name" value="T2SSF"/>
    <property type="match status" value="1"/>
</dbReference>
<feature type="domain" description="Type II secretion system protein GspF" evidence="7">
    <location>
        <begin position="147"/>
        <end position="273"/>
    </location>
</feature>
<sequence length="285" mass="31672">MVYIISFVLFLIGVRSILLLIYRNRRIKKVEKLINFSTSADDKKNILTYGSNLIETQLDKTFKKNSKVVSMSSALDQNIKVKALLFAIVAGPILALRCFGWIELDDQMLLIVMLGILSVIIIVPARVQAAVTQRHFRRISNDIPYAIDLLAVCIQSGMTVEASLGYIAHKMEMINKDLSSLLIRTVLRADVSGINTALEQLSSEINNEEVRMLCSTLLQSTKFGSSIYAVLIDLSKEIRQMQLLAMEEKVAALSAKMTFPMIAFILFPLIAIVAGPGLIKMSSTL</sequence>
<dbReference type="PANTHER" id="PTHR35007:SF2">
    <property type="entry name" value="PILUS ASSEMBLE PROTEIN"/>
    <property type="match status" value="1"/>
</dbReference>
<keyword evidence="2" id="KW-1003">Cell membrane</keyword>
<evidence type="ECO:0000256" key="6">
    <source>
        <dbReference type="SAM" id="Phobius"/>
    </source>
</evidence>
<dbReference type="Proteomes" id="UP000268051">
    <property type="component" value="Unassembled WGS sequence"/>
</dbReference>
<dbReference type="AlphaFoldDB" id="A0A3N2SDA6"/>
<protein>
    <submittedName>
        <fullName evidence="8">Type II secretion system F family protein</fullName>
    </submittedName>
</protein>
<evidence type="ECO:0000256" key="1">
    <source>
        <dbReference type="ARBA" id="ARBA00004651"/>
    </source>
</evidence>
<feature type="transmembrane region" description="Helical" evidence="6">
    <location>
        <begin position="6"/>
        <end position="22"/>
    </location>
</feature>
<organism evidence="8 9">
    <name type="scientific">Kluyvera ascorbata</name>
    <dbReference type="NCBI Taxonomy" id="51288"/>
    <lineage>
        <taxon>Bacteria</taxon>
        <taxon>Pseudomonadati</taxon>
        <taxon>Pseudomonadota</taxon>
        <taxon>Gammaproteobacteria</taxon>
        <taxon>Enterobacterales</taxon>
        <taxon>Enterobacteriaceae</taxon>
        <taxon>Kluyvera</taxon>
    </lineage>
</organism>
<evidence type="ECO:0000256" key="2">
    <source>
        <dbReference type="ARBA" id="ARBA00022475"/>
    </source>
</evidence>
<evidence type="ECO:0000313" key="9">
    <source>
        <dbReference type="Proteomes" id="UP000268051"/>
    </source>
</evidence>
<evidence type="ECO:0000256" key="3">
    <source>
        <dbReference type="ARBA" id="ARBA00022692"/>
    </source>
</evidence>
<feature type="transmembrane region" description="Helical" evidence="6">
    <location>
        <begin position="259"/>
        <end position="279"/>
    </location>
</feature>
<keyword evidence="4 6" id="KW-1133">Transmembrane helix</keyword>
<evidence type="ECO:0000256" key="4">
    <source>
        <dbReference type="ARBA" id="ARBA00022989"/>
    </source>
</evidence>
<accession>A0A3N2SDA6</accession>
<keyword evidence="5 6" id="KW-0472">Membrane</keyword>
<evidence type="ECO:0000256" key="5">
    <source>
        <dbReference type="ARBA" id="ARBA00023136"/>
    </source>
</evidence>
<feature type="transmembrane region" description="Helical" evidence="6">
    <location>
        <begin position="83"/>
        <end position="102"/>
    </location>
</feature>
<dbReference type="InterPro" id="IPR018076">
    <property type="entry name" value="T2SS_GspF_dom"/>
</dbReference>
<reference evidence="8 9" key="1">
    <citation type="submission" date="2018-10" db="EMBL/GenBank/DDBJ databases">
        <title>Horizontal transference of carbapenem resistance between Klebsiella pneumoniae and Kluyvera ascorbata during abdominal infection: a case report.</title>
        <authorList>
            <person name="Raro O.H.F."/>
            <person name="Lima-Morales D."/>
            <person name="Barth A.L."/>
            <person name="Paim T.G.S."/>
            <person name="Mott M.P."/>
            <person name="Riche C.V.W."/>
            <person name="Teixeira U.F."/>
            <person name="Waechter F."/>
            <person name="Dias C.A.G."/>
        </authorList>
    </citation>
    <scope>NUCLEOTIDE SEQUENCE [LARGE SCALE GENOMIC DNA]</scope>
    <source>
        <strain evidence="8 9">OT2</strain>
    </source>
</reference>
<gene>
    <name evidence="8" type="ORF">EB837_02170</name>
</gene>
<comment type="caution">
    <text evidence="8">The sequence shown here is derived from an EMBL/GenBank/DDBJ whole genome shotgun (WGS) entry which is preliminary data.</text>
</comment>
<dbReference type="GO" id="GO:0005886">
    <property type="term" value="C:plasma membrane"/>
    <property type="evidence" value="ECO:0007669"/>
    <property type="project" value="UniProtKB-SubCell"/>
</dbReference>
<evidence type="ECO:0000313" key="8">
    <source>
        <dbReference type="EMBL" id="ROU17655.1"/>
    </source>
</evidence>
<proteinExistence type="predicted"/>
<dbReference type="RefSeq" id="WP_123650182.1">
    <property type="nucleotide sequence ID" value="NZ_RHFN01000002.1"/>
</dbReference>
<comment type="subcellular location">
    <subcellularLocation>
        <location evidence="1">Cell membrane</location>
        <topology evidence="1">Multi-pass membrane protein</topology>
    </subcellularLocation>
</comment>
<name>A0A3N2SDA6_9ENTR</name>